<reference evidence="2" key="1">
    <citation type="submission" date="2020-05" db="EMBL/GenBank/DDBJ databases">
        <authorList>
            <person name="Chiriac C."/>
            <person name="Salcher M."/>
            <person name="Ghai R."/>
            <person name="Kavagutti S V."/>
        </authorList>
    </citation>
    <scope>NUCLEOTIDE SEQUENCE</scope>
</reference>
<evidence type="ECO:0000313" key="2">
    <source>
        <dbReference type="EMBL" id="CAB4730907.1"/>
    </source>
</evidence>
<sequence>MSESVSQLDRQAIEELVHKYCYFFDRNLPQELAELFSQDAVVDYGPEVNNLIGRAQILEMVSKGLAETFLATSHHISNFLITSLSSESATSTSYLYAWHKYRSKEEVGHLWGGYEHEYIKIEGQWFIKKLKLFGVGMQDFHRGNMHSNGRKQLK</sequence>
<dbReference type="AlphaFoldDB" id="A0A6J6S8R8"/>
<feature type="domain" description="SnoaL-like" evidence="1">
    <location>
        <begin position="8"/>
        <end position="130"/>
    </location>
</feature>
<gene>
    <name evidence="2" type="ORF">UFOPK2782_00308</name>
</gene>
<dbReference type="CDD" id="cd00531">
    <property type="entry name" value="NTF2_like"/>
    <property type="match status" value="1"/>
</dbReference>
<proteinExistence type="predicted"/>
<accession>A0A6J6S8R8</accession>
<dbReference type="InterPro" id="IPR032710">
    <property type="entry name" value="NTF2-like_dom_sf"/>
</dbReference>
<dbReference type="Gene3D" id="3.10.450.50">
    <property type="match status" value="1"/>
</dbReference>
<dbReference type="EMBL" id="CAEZYS010000023">
    <property type="protein sequence ID" value="CAB4730907.1"/>
    <property type="molecule type" value="Genomic_DNA"/>
</dbReference>
<dbReference type="Pfam" id="PF13577">
    <property type="entry name" value="SnoaL_4"/>
    <property type="match status" value="1"/>
</dbReference>
<dbReference type="SUPFAM" id="SSF54427">
    <property type="entry name" value="NTF2-like"/>
    <property type="match status" value="1"/>
</dbReference>
<name>A0A6J6S8R8_9ZZZZ</name>
<evidence type="ECO:0000259" key="1">
    <source>
        <dbReference type="Pfam" id="PF13577"/>
    </source>
</evidence>
<protein>
    <submittedName>
        <fullName evidence="2">Unannotated protein</fullName>
    </submittedName>
</protein>
<organism evidence="2">
    <name type="scientific">freshwater metagenome</name>
    <dbReference type="NCBI Taxonomy" id="449393"/>
    <lineage>
        <taxon>unclassified sequences</taxon>
        <taxon>metagenomes</taxon>
        <taxon>ecological metagenomes</taxon>
    </lineage>
</organism>
<dbReference type="InterPro" id="IPR037401">
    <property type="entry name" value="SnoaL-like"/>
</dbReference>